<dbReference type="Proteomes" id="UP000067444">
    <property type="component" value="Chromosome"/>
</dbReference>
<proteinExistence type="predicted"/>
<dbReference type="EMBL" id="CP012160">
    <property type="protein sequence ID" value="AKS46944.1"/>
    <property type="molecule type" value="Genomic_DNA"/>
</dbReference>
<dbReference type="STRING" id="1458307.OSB_24080"/>
<reference evidence="1 2" key="1">
    <citation type="journal article" date="2015" name="Genome Announc.">
        <title>Closed Genome Sequence of Octadecabacter temperatus SB1, the First Mesophilic Species of the Genus Octadecabacter.</title>
        <authorList>
            <person name="Voget S."/>
            <person name="Billerbeck S."/>
            <person name="Simon M."/>
            <person name="Daniel R."/>
        </authorList>
    </citation>
    <scope>NUCLEOTIDE SEQUENCE [LARGE SCALE GENOMIC DNA]</scope>
    <source>
        <strain evidence="1 2">SB1</strain>
    </source>
</reference>
<gene>
    <name evidence="1" type="ORF">OSB_24080</name>
</gene>
<accession>A0A0K0Y7J4</accession>
<evidence type="ECO:0000313" key="2">
    <source>
        <dbReference type="Proteomes" id="UP000067444"/>
    </source>
</evidence>
<sequence length="674" mass="71675">MLMDKMTEMVAHMVGIFHTTLEEERMRDAFDKFKALAAADPENDPLEAMGIEFKAKYTLEGFTPGLRYAEGSQVDPTTDISSPFFSGANYPILKLPPIVSGPNHDFPFFATSAEGRITFTLEPPSSVVVISFQDAYLTDNDMILLGDGETVFTDPSEFLTQLQTYQSIAVAIAAPVNSEMILPGENATADAITLHDKMSTAEGSTLSGVSAKILHDAEAVGLHINGEAVEEIPTLDDLMPAFMAAEDEVDTVEPTDDEDDGYDWPDPFESLAPGYSNTDLVDIDDGHEVVTGANLLVNEVIINSSWLDAPVFSVMGDVVNLNIISQVNVLVDHDYGTFGELIASTAMNAATLTATVTTPVPEEGEEVAGEAEDLALPSNWAVTRIDGDLIAINQINQYSFVTDDDSAELIFGSTNTYIGMGDNTVINLTDLAELGYGYDLIMIGGSMISVNWISQTNVLMDNDTVTVSGDIPVGISGSDNLLFNSATINSVGVDSYSEMQDNFASASANFANGGVDIDENVAHDSVFEGTEILRVLYIEGDLTTVNWIEQTNVLGDSDQVHLALENLETTTGATASVTTGSNATINAATINEFGVDSQVAVNGDVYDDALLYQANLIDTDADPLGVAMPALANEAVAFLADDMMGPDVAPEDTAIVATASESTASSDVMQSMLA</sequence>
<protein>
    <submittedName>
        <fullName evidence="1">Uncharacterized protein</fullName>
    </submittedName>
</protein>
<name>A0A0K0Y7J4_9RHOB</name>
<keyword evidence="2" id="KW-1185">Reference proteome</keyword>
<dbReference type="OrthoDB" id="8283038at2"/>
<organism evidence="1 2">
    <name type="scientific">Octadecabacter temperatus</name>
    <dbReference type="NCBI Taxonomy" id="1458307"/>
    <lineage>
        <taxon>Bacteria</taxon>
        <taxon>Pseudomonadati</taxon>
        <taxon>Pseudomonadota</taxon>
        <taxon>Alphaproteobacteria</taxon>
        <taxon>Rhodobacterales</taxon>
        <taxon>Roseobacteraceae</taxon>
        <taxon>Octadecabacter</taxon>
    </lineage>
</organism>
<evidence type="ECO:0000313" key="1">
    <source>
        <dbReference type="EMBL" id="AKS46944.1"/>
    </source>
</evidence>
<dbReference type="KEGG" id="otm:OSB_24080"/>
<dbReference type="AlphaFoldDB" id="A0A0K0Y7J4"/>